<evidence type="ECO:0000313" key="1">
    <source>
        <dbReference type="EMBL" id="GAA56393.1"/>
    </source>
</evidence>
<gene>
    <name evidence="1" type="ORF">CLF_110802</name>
</gene>
<dbReference type="EMBL" id="DF144242">
    <property type="protein sequence ID" value="GAA56393.1"/>
    <property type="molecule type" value="Genomic_DNA"/>
</dbReference>
<dbReference type="AlphaFoldDB" id="G7YTW3"/>
<keyword evidence="2" id="KW-1185">Reference proteome</keyword>
<reference key="2">
    <citation type="submission" date="2011-10" db="EMBL/GenBank/DDBJ databases">
        <title>The genome and transcriptome sequence of Clonorchis sinensis provide insights into the carcinogenic liver fluke.</title>
        <authorList>
            <person name="Wang X."/>
            <person name="Huang Y."/>
            <person name="Chen W."/>
            <person name="Liu H."/>
            <person name="Guo L."/>
            <person name="Chen Y."/>
            <person name="Luo F."/>
            <person name="Zhou W."/>
            <person name="Sun J."/>
            <person name="Mao Q."/>
            <person name="Liang P."/>
            <person name="Zhou C."/>
            <person name="Tian Y."/>
            <person name="Men J."/>
            <person name="Lv X."/>
            <person name="Huang L."/>
            <person name="Zhou J."/>
            <person name="Hu Y."/>
            <person name="Li R."/>
            <person name="Zhang F."/>
            <person name="Lei H."/>
            <person name="Li X."/>
            <person name="Hu X."/>
            <person name="Liang C."/>
            <person name="Xu J."/>
            <person name="Wu Z."/>
            <person name="Yu X."/>
        </authorList>
    </citation>
    <scope>NUCLEOTIDE SEQUENCE</scope>
    <source>
        <strain>Henan</strain>
    </source>
</reference>
<dbReference type="Proteomes" id="UP000008909">
    <property type="component" value="Unassembled WGS sequence"/>
</dbReference>
<organism evidence="1 2">
    <name type="scientific">Clonorchis sinensis</name>
    <name type="common">Chinese liver fluke</name>
    <dbReference type="NCBI Taxonomy" id="79923"/>
    <lineage>
        <taxon>Eukaryota</taxon>
        <taxon>Metazoa</taxon>
        <taxon>Spiralia</taxon>
        <taxon>Lophotrochozoa</taxon>
        <taxon>Platyhelminthes</taxon>
        <taxon>Trematoda</taxon>
        <taxon>Digenea</taxon>
        <taxon>Opisthorchiida</taxon>
        <taxon>Opisthorchiata</taxon>
        <taxon>Opisthorchiidae</taxon>
        <taxon>Clonorchis</taxon>
    </lineage>
</organism>
<accession>G7YTW3</accession>
<reference evidence="1" key="1">
    <citation type="journal article" date="2011" name="Genome Biol.">
        <title>The draft genome of the carcinogenic human liver fluke Clonorchis sinensis.</title>
        <authorList>
            <person name="Wang X."/>
            <person name="Chen W."/>
            <person name="Huang Y."/>
            <person name="Sun J."/>
            <person name="Men J."/>
            <person name="Liu H."/>
            <person name="Luo F."/>
            <person name="Guo L."/>
            <person name="Lv X."/>
            <person name="Deng C."/>
            <person name="Zhou C."/>
            <person name="Fan Y."/>
            <person name="Li X."/>
            <person name="Huang L."/>
            <person name="Hu Y."/>
            <person name="Liang C."/>
            <person name="Hu X."/>
            <person name="Xu J."/>
            <person name="Yu X."/>
        </authorList>
    </citation>
    <scope>NUCLEOTIDE SEQUENCE [LARGE SCALE GENOMIC DNA]</scope>
    <source>
        <strain evidence="1">Henan</strain>
    </source>
</reference>
<evidence type="ECO:0000313" key="2">
    <source>
        <dbReference type="Proteomes" id="UP000008909"/>
    </source>
</evidence>
<sequence length="519" mass="59545">MFVEAVTDKATLGKIRPISSSEFVLLPTIEYGLRRFPQIHRTTSNRKRKGVLVTWSAKRTPYEINLDWRTQSQSRKSASVRVFRSRSEPLDSRLQWPNEHSAQKGECVFRQDISLIKNANTSQRFMSSILDRKLLECGFVVVLSEDSLVIRIGGQVHGNHDGTSQITLNERFTNSHGCVLHDCTTNVRLSKVPEFMARWMAAWQLDCKRFITNRGDIISDIIIIPALMMSPRLVMKRLQSNCQARRTDQQSISAPELPIFHNIADNKILVHHCSTTVSICSNEASQYKSELYGKRSESGKVYPPFGLPDVGTMHTKLDPSRKMRSGKTMVVNPERHWYVTQPTYVLRRSILVNCVAIMSPSFRTYPSAMDPRIEPMCNPIYFVDTPLFVSPVVDAGIRHSSIFIVIRGVRYGSDQVVSLQGIHWRLRRVTCSVVSLTAQWLSSRYLLSYWRILRMRQVFKNDTSYDADIYRSILFSFIRFVLQVVVVFKSAEQYSNYKLPRTSARNIEIPGNVIIALRL</sequence>
<name>G7YTW3_CLOSI</name>
<protein>
    <submittedName>
        <fullName evidence="1">Uncharacterized protein</fullName>
    </submittedName>
</protein>
<proteinExistence type="predicted"/>